<name>A0A8X6V0Y5_TRICX</name>
<dbReference type="AlphaFoldDB" id="A0A8X6V0Y5"/>
<keyword evidence="2" id="KW-1185">Reference proteome</keyword>
<evidence type="ECO:0000313" key="2">
    <source>
        <dbReference type="Proteomes" id="UP000887159"/>
    </source>
</evidence>
<dbReference type="Proteomes" id="UP000887159">
    <property type="component" value="Unassembled WGS sequence"/>
</dbReference>
<comment type="caution">
    <text evidence="1">The sequence shown here is derived from an EMBL/GenBank/DDBJ whole genome shotgun (WGS) entry which is preliminary data.</text>
</comment>
<organism evidence="1 2">
    <name type="scientific">Trichonephila clavipes</name>
    <name type="common">Golden silk orbweaver</name>
    <name type="synonym">Nephila clavipes</name>
    <dbReference type="NCBI Taxonomy" id="2585209"/>
    <lineage>
        <taxon>Eukaryota</taxon>
        <taxon>Metazoa</taxon>
        <taxon>Ecdysozoa</taxon>
        <taxon>Arthropoda</taxon>
        <taxon>Chelicerata</taxon>
        <taxon>Arachnida</taxon>
        <taxon>Araneae</taxon>
        <taxon>Araneomorphae</taxon>
        <taxon>Entelegynae</taxon>
        <taxon>Araneoidea</taxon>
        <taxon>Nephilidae</taxon>
        <taxon>Trichonephila</taxon>
    </lineage>
</organism>
<evidence type="ECO:0008006" key="3">
    <source>
        <dbReference type="Google" id="ProtNLM"/>
    </source>
</evidence>
<evidence type="ECO:0000313" key="1">
    <source>
        <dbReference type="EMBL" id="GFY00427.1"/>
    </source>
</evidence>
<proteinExistence type="predicted"/>
<accession>A0A8X6V0Y5</accession>
<reference evidence="1" key="1">
    <citation type="submission" date="2020-08" db="EMBL/GenBank/DDBJ databases">
        <title>Multicomponent nature underlies the extraordinary mechanical properties of spider dragline silk.</title>
        <authorList>
            <person name="Kono N."/>
            <person name="Nakamura H."/>
            <person name="Mori M."/>
            <person name="Yoshida Y."/>
            <person name="Ohtoshi R."/>
            <person name="Malay A.D."/>
            <person name="Moran D.A.P."/>
            <person name="Tomita M."/>
            <person name="Numata K."/>
            <person name="Arakawa K."/>
        </authorList>
    </citation>
    <scope>NUCLEOTIDE SEQUENCE</scope>
</reference>
<dbReference type="EMBL" id="BMAU01021220">
    <property type="protein sequence ID" value="GFY00427.1"/>
    <property type="molecule type" value="Genomic_DNA"/>
</dbReference>
<protein>
    <recommendedName>
        <fullName evidence="3">DUF4817 domain-containing protein</fullName>
    </recommendedName>
</protein>
<gene>
    <name evidence="1" type="primary">X975_25428</name>
    <name evidence="1" type="ORF">TNCV_1664661</name>
</gene>
<sequence>MGDFTNNEKADIHLMYGADNSNGRTVLQLYQYRFPSRDMPNHKMFQTLHRQLCENGSFITSTGGKCRSRAVRQTHLEEIILDYGNEIPGTSKRAVACQSTNRLDSFTFELLMDAFLKLF</sequence>